<evidence type="ECO:0000256" key="1">
    <source>
        <dbReference type="SAM" id="MobiDB-lite"/>
    </source>
</evidence>
<evidence type="ECO:0000259" key="3">
    <source>
        <dbReference type="Pfam" id="PF14244"/>
    </source>
</evidence>
<sequence length="470" mass="52334">MASDSTSSQTQQTSAPTQPTTSPSIASAIPIPSTDLSSPYYIHPNENPALVLVAPPLDGQNYHGWARAMRMALLSKNKLQFVDGSLLPPPLSDPIFPIWQRCNNLVQGWLTRSISPTIAKSILWFDTAHEIWNDLRSRFSQSNLFRVADLQEEICTLRQGASTVSDYFTRLKILWGELRYFLGLELARSKSGIFLSQRKFALELLDDTGYLACKPAACPMDPRLKLSKAKGTPLPDPLSYRKLVGRLQYLTTTRPDLSFVTQQLSQFMSNPCDTHMAAAYRVLRFLKSSPGAGLYFSADSDLKLRSFSDSDWAGCVDTRRSVTGFAIFLGSSLISWKAKKQATVSKSSSEAEYRALASTTCELQWLVYLLNDFNISHLDPALLYCDNQSAIQIAANPTFHERTKHIELDCHLVREKLQAKLIHILPVRSSDQLADIFTKPLHPTRFHELASKLGIKNIHAPACGGVIGVT</sequence>
<feature type="domain" description="Retrotransposon gag" evidence="2">
    <location>
        <begin position="120"/>
        <end position="179"/>
    </location>
</feature>
<dbReference type="InterPro" id="IPR029472">
    <property type="entry name" value="Copia-like_N"/>
</dbReference>
<dbReference type="EMBL" id="JAWXYG010000011">
    <property type="protein sequence ID" value="KAK4258530.1"/>
    <property type="molecule type" value="Genomic_DNA"/>
</dbReference>
<dbReference type="SUPFAM" id="SSF56672">
    <property type="entry name" value="DNA/RNA polymerases"/>
    <property type="match status" value="1"/>
</dbReference>
<proteinExistence type="predicted"/>
<evidence type="ECO:0000313" key="4">
    <source>
        <dbReference type="EMBL" id="KAK4258530.1"/>
    </source>
</evidence>
<accession>A0AAE1JVU4</accession>
<evidence type="ECO:0000313" key="5">
    <source>
        <dbReference type="Proteomes" id="UP001293593"/>
    </source>
</evidence>
<keyword evidence="5" id="KW-1185">Reference proteome</keyword>
<dbReference type="PANTHER" id="PTHR11439:SF498">
    <property type="entry name" value="DNAK FAMILY PROTEIN"/>
    <property type="match status" value="1"/>
</dbReference>
<evidence type="ECO:0000259" key="2">
    <source>
        <dbReference type="Pfam" id="PF03732"/>
    </source>
</evidence>
<name>A0AAE1JVU4_9FABA</name>
<feature type="region of interest" description="Disordered" evidence="1">
    <location>
        <begin position="1"/>
        <end position="28"/>
    </location>
</feature>
<dbReference type="PANTHER" id="PTHR11439">
    <property type="entry name" value="GAG-POL-RELATED RETROTRANSPOSON"/>
    <property type="match status" value="1"/>
</dbReference>
<dbReference type="Pfam" id="PF03732">
    <property type="entry name" value="Retrotrans_gag"/>
    <property type="match status" value="1"/>
</dbReference>
<dbReference type="InterPro" id="IPR005162">
    <property type="entry name" value="Retrotrans_gag_dom"/>
</dbReference>
<protein>
    <submittedName>
        <fullName evidence="4">Uncharacterized protein</fullName>
    </submittedName>
</protein>
<reference evidence="4" key="1">
    <citation type="submission" date="2023-10" db="EMBL/GenBank/DDBJ databases">
        <title>Chromosome-level genome of the transformable northern wattle, Acacia crassicarpa.</title>
        <authorList>
            <person name="Massaro I."/>
            <person name="Sinha N.R."/>
            <person name="Poethig S."/>
            <person name="Leichty A.R."/>
        </authorList>
    </citation>
    <scope>NUCLEOTIDE SEQUENCE</scope>
    <source>
        <strain evidence="4">Acra3RX</strain>
        <tissue evidence="4">Leaf</tissue>
    </source>
</reference>
<comment type="caution">
    <text evidence="4">The sequence shown here is derived from an EMBL/GenBank/DDBJ whole genome shotgun (WGS) entry which is preliminary data.</text>
</comment>
<dbReference type="InterPro" id="IPR043502">
    <property type="entry name" value="DNA/RNA_pol_sf"/>
</dbReference>
<dbReference type="CDD" id="cd09272">
    <property type="entry name" value="RNase_HI_RT_Ty1"/>
    <property type="match status" value="1"/>
</dbReference>
<organism evidence="4 5">
    <name type="scientific">Acacia crassicarpa</name>
    <name type="common">northern wattle</name>
    <dbReference type="NCBI Taxonomy" id="499986"/>
    <lineage>
        <taxon>Eukaryota</taxon>
        <taxon>Viridiplantae</taxon>
        <taxon>Streptophyta</taxon>
        <taxon>Embryophyta</taxon>
        <taxon>Tracheophyta</taxon>
        <taxon>Spermatophyta</taxon>
        <taxon>Magnoliopsida</taxon>
        <taxon>eudicotyledons</taxon>
        <taxon>Gunneridae</taxon>
        <taxon>Pentapetalae</taxon>
        <taxon>rosids</taxon>
        <taxon>fabids</taxon>
        <taxon>Fabales</taxon>
        <taxon>Fabaceae</taxon>
        <taxon>Caesalpinioideae</taxon>
        <taxon>mimosoid clade</taxon>
        <taxon>Acacieae</taxon>
        <taxon>Acacia</taxon>
    </lineage>
</organism>
<gene>
    <name evidence="4" type="ORF">QN277_004972</name>
</gene>
<dbReference type="Pfam" id="PF14244">
    <property type="entry name" value="Retrotran_gag_3"/>
    <property type="match status" value="1"/>
</dbReference>
<dbReference type="AlphaFoldDB" id="A0AAE1JVU4"/>
<feature type="domain" description="Retrotransposon Copia-like N-terminal" evidence="3">
    <location>
        <begin position="43"/>
        <end position="89"/>
    </location>
</feature>
<dbReference type="Proteomes" id="UP001293593">
    <property type="component" value="Unassembled WGS sequence"/>
</dbReference>